<keyword evidence="11" id="KW-1185">Reference proteome</keyword>
<evidence type="ECO:0000256" key="8">
    <source>
        <dbReference type="SAM" id="SignalP"/>
    </source>
</evidence>
<proteinExistence type="predicted"/>
<dbReference type="PROSITE" id="PS51084">
    <property type="entry name" value="HIT_2"/>
    <property type="match status" value="1"/>
</dbReference>
<dbReference type="Gene3D" id="3.30.428.10">
    <property type="entry name" value="HIT-like"/>
    <property type="match status" value="1"/>
</dbReference>
<evidence type="ECO:0000256" key="4">
    <source>
        <dbReference type="PIRSR" id="PIRSR639383-2"/>
    </source>
</evidence>
<dbReference type="SUPFAM" id="SSF54197">
    <property type="entry name" value="HIT-like"/>
    <property type="match status" value="1"/>
</dbReference>
<comment type="cofactor">
    <cofactor evidence="7">
        <name>Mn(2+)</name>
        <dbReference type="ChEBI" id="CHEBI:29035"/>
    </cofactor>
</comment>
<dbReference type="GO" id="GO:0047627">
    <property type="term" value="F:adenylylsulfatase activity"/>
    <property type="evidence" value="ECO:0007669"/>
    <property type="project" value="UniProtKB-ARBA"/>
</dbReference>
<comment type="catalytic activity">
    <reaction evidence="7">
        <text>P(1),P(3)-bis(5'-adenosyl) triphosphate + H2O = AMP + ADP + 2 H(+)</text>
        <dbReference type="Rhea" id="RHEA:13893"/>
        <dbReference type="ChEBI" id="CHEBI:15377"/>
        <dbReference type="ChEBI" id="CHEBI:15378"/>
        <dbReference type="ChEBI" id="CHEBI:58529"/>
        <dbReference type="ChEBI" id="CHEBI:456215"/>
        <dbReference type="ChEBI" id="CHEBI:456216"/>
        <dbReference type="EC" id="3.6.1.29"/>
    </reaction>
</comment>
<keyword evidence="2 7" id="KW-0378">Hydrolase</keyword>
<evidence type="ECO:0000256" key="1">
    <source>
        <dbReference type="ARBA" id="ARBA00022741"/>
    </source>
</evidence>
<dbReference type="CDD" id="cd01275">
    <property type="entry name" value="FHIT"/>
    <property type="match status" value="1"/>
</dbReference>
<reference evidence="10 11" key="1">
    <citation type="submission" date="2021-07" db="EMBL/GenBank/DDBJ databases">
        <title>The Aristolochia fimbriata genome: insights into angiosperm evolution, floral development and chemical biosynthesis.</title>
        <authorList>
            <person name="Jiao Y."/>
        </authorList>
    </citation>
    <scope>NUCLEOTIDE SEQUENCE [LARGE SCALE GENOMIC DNA]</scope>
    <source>
        <strain evidence="10">IBCAS-2021</strain>
        <tissue evidence="10">Leaf</tissue>
    </source>
</reference>
<dbReference type="InterPro" id="IPR011146">
    <property type="entry name" value="HIT-like"/>
</dbReference>
<feature type="binding site" evidence="4">
    <location>
        <begin position="233"/>
        <end position="236"/>
    </location>
    <ligand>
        <name>substrate</name>
    </ligand>
</feature>
<accession>A0AAV7E377</accession>
<evidence type="ECO:0000313" key="10">
    <source>
        <dbReference type="EMBL" id="KAG9443385.1"/>
    </source>
</evidence>
<organism evidence="10 11">
    <name type="scientific">Aristolochia fimbriata</name>
    <name type="common">White veined hardy Dutchman's pipe vine</name>
    <dbReference type="NCBI Taxonomy" id="158543"/>
    <lineage>
        <taxon>Eukaryota</taxon>
        <taxon>Viridiplantae</taxon>
        <taxon>Streptophyta</taxon>
        <taxon>Embryophyta</taxon>
        <taxon>Tracheophyta</taxon>
        <taxon>Spermatophyta</taxon>
        <taxon>Magnoliopsida</taxon>
        <taxon>Magnoliidae</taxon>
        <taxon>Piperales</taxon>
        <taxon>Aristolochiaceae</taxon>
        <taxon>Aristolochia</taxon>
    </lineage>
</organism>
<feature type="binding site" evidence="4">
    <location>
        <position position="227"/>
    </location>
    <ligand>
        <name>substrate</name>
    </ligand>
</feature>
<feature type="binding site" evidence="4">
    <location>
        <position position="155"/>
    </location>
    <ligand>
        <name>substrate</name>
    </ligand>
</feature>
<evidence type="ECO:0000259" key="9">
    <source>
        <dbReference type="PROSITE" id="PS51084"/>
    </source>
</evidence>
<sequence length="299" mass="33292">MASAAASLATTWCMASLGSALPSNRSLPAASLRFPAPVYATASSQLRLSPAKSRVFMCFSGLAPARPLLFFGSIDEIESGRNGTVKFREETNNAETEDVKEVSSTHSTPVGLCFVLQSRGLLTPHRDSAPFLLLGLFSVCFSPSMEPEYYTFGLHKIHRKLVFYSTQLSFAMVNLRPALPGEKSLREVKRFVDLTAEEIGDLSLTARKIAGRLEYQYNASSIAFTIQDGPQAGQTVPHVHMHLIPRKANDYGKNDEIYDDTMDVKEKELKKRVDLDNERKDRSFDEMVQEADELRVLFT</sequence>
<dbReference type="EC" id="3.6.1.29" evidence="7"/>
<evidence type="ECO:0000313" key="11">
    <source>
        <dbReference type="Proteomes" id="UP000825729"/>
    </source>
</evidence>
<feature type="site" description="Important for induction of apoptosis" evidence="5">
    <location>
        <position position="258"/>
    </location>
</feature>
<feature type="binding site" evidence="4">
    <location>
        <position position="242"/>
    </location>
    <ligand>
        <name>substrate</name>
    </ligand>
</feature>
<comment type="caution">
    <text evidence="10">The sequence shown here is derived from an EMBL/GenBank/DDBJ whole genome shotgun (WGS) entry which is preliminary data.</text>
</comment>
<evidence type="ECO:0000256" key="3">
    <source>
        <dbReference type="PIRSR" id="PIRSR639383-1"/>
    </source>
</evidence>
<dbReference type="InterPro" id="IPR051884">
    <property type="entry name" value="Bis(5'-adenosyl)-TPase_reg"/>
</dbReference>
<keyword evidence="8" id="KW-0732">Signal</keyword>
<dbReference type="PANTHER" id="PTHR46243">
    <property type="entry name" value="BIS(5'-ADENOSYL)-TRIPHOSPHATASE"/>
    <property type="match status" value="1"/>
</dbReference>
<evidence type="ECO:0000256" key="2">
    <source>
        <dbReference type="ARBA" id="ARBA00022801"/>
    </source>
</evidence>
<dbReference type="InterPro" id="IPR039383">
    <property type="entry name" value="FHIT"/>
</dbReference>
<dbReference type="InterPro" id="IPR036265">
    <property type="entry name" value="HIT-like_sf"/>
</dbReference>
<protein>
    <recommendedName>
        <fullName evidence="7">Bis(5'-adenosyl)-triphosphatase</fullName>
        <ecNumber evidence="7">3.6.1.29</ecNumber>
    </recommendedName>
</protein>
<dbReference type="FunFam" id="3.30.428.10:FF:000011">
    <property type="entry name" value="Fragile histidine triad"/>
    <property type="match status" value="1"/>
</dbReference>
<evidence type="ECO:0000256" key="7">
    <source>
        <dbReference type="RuleBase" id="RU366076"/>
    </source>
</evidence>
<dbReference type="GO" id="GO:0000166">
    <property type="term" value="F:nucleotide binding"/>
    <property type="evidence" value="ECO:0007669"/>
    <property type="project" value="UniProtKB-KW"/>
</dbReference>
<name>A0AAV7E377_ARIFI</name>
<evidence type="ECO:0000256" key="6">
    <source>
        <dbReference type="PROSITE-ProRule" id="PRU00464"/>
    </source>
</evidence>
<feature type="active site" description="Tele-AMP-histidine intermediate" evidence="3">
    <location>
        <position position="240"/>
    </location>
</feature>
<feature type="short sequence motif" description="Histidine triad motif" evidence="6">
    <location>
        <begin position="238"/>
        <end position="242"/>
    </location>
</feature>
<dbReference type="GO" id="GO:0047710">
    <property type="term" value="F:bis(5'-adenosyl)-triphosphatase activity"/>
    <property type="evidence" value="ECO:0007669"/>
    <property type="project" value="UniProtKB-UniRule"/>
</dbReference>
<dbReference type="EMBL" id="JAINDJ010000006">
    <property type="protein sequence ID" value="KAG9443385.1"/>
    <property type="molecule type" value="Genomic_DNA"/>
</dbReference>
<feature type="binding site" evidence="4">
    <location>
        <position position="174"/>
    </location>
    <ligand>
        <name>substrate</name>
    </ligand>
</feature>
<gene>
    <name evidence="10" type="ORF">H6P81_014725</name>
</gene>
<dbReference type="Proteomes" id="UP000825729">
    <property type="component" value="Unassembled WGS sequence"/>
</dbReference>
<keyword evidence="1 7" id="KW-0547">Nucleotide-binding</keyword>
<dbReference type="AlphaFoldDB" id="A0AAV7E377"/>
<dbReference type="Pfam" id="PF01230">
    <property type="entry name" value="HIT"/>
    <property type="match status" value="1"/>
</dbReference>
<evidence type="ECO:0000256" key="5">
    <source>
        <dbReference type="PIRSR" id="PIRSR639383-3"/>
    </source>
</evidence>
<feature type="signal peptide" evidence="8">
    <location>
        <begin position="1"/>
        <end position="20"/>
    </location>
</feature>
<feature type="domain" description="HIT" evidence="9">
    <location>
        <begin position="149"/>
        <end position="253"/>
    </location>
</feature>
<feature type="chain" id="PRO_5043428766" description="Bis(5'-adenosyl)-triphosphatase" evidence="8">
    <location>
        <begin position="21"/>
        <end position="299"/>
    </location>
</feature>
<dbReference type="PANTHER" id="PTHR46243:SF1">
    <property type="entry name" value="BIS(5'-ADENOSYL)-TRIPHOSPHATASE"/>
    <property type="match status" value="1"/>
</dbReference>
<dbReference type="PROSITE" id="PS00892">
    <property type="entry name" value="HIT_1"/>
    <property type="match status" value="1"/>
</dbReference>
<dbReference type="InterPro" id="IPR019808">
    <property type="entry name" value="Histidine_triad_CS"/>
</dbReference>